<sequence>MFVSAQLSEDPTSAFHQVEVWTLTRPDLLLCLCSLFCLDQASLEYFVVQEESMAHSVTARCSGPVAAERAQILTRPPPCLAVWVLQTWGCALWPDIYCWVQNAMLVQIEMCSYK</sequence>
<evidence type="ECO:0000313" key="1">
    <source>
        <dbReference type="EMBL" id="MED6293574.1"/>
    </source>
</evidence>
<dbReference type="Proteomes" id="UP001352852">
    <property type="component" value="Unassembled WGS sequence"/>
</dbReference>
<name>A0ABU7F4S9_9TELE</name>
<proteinExistence type="predicted"/>
<comment type="caution">
    <text evidence="1">The sequence shown here is derived from an EMBL/GenBank/DDBJ whole genome shotgun (WGS) entry which is preliminary data.</text>
</comment>
<organism evidence="1 2">
    <name type="scientific">Characodon lateralis</name>
    <dbReference type="NCBI Taxonomy" id="208331"/>
    <lineage>
        <taxon>Eukaryota</taxon>
        <taxon>Metazoa</taxon>
        <taxon>Chordata</taxon>
        <taxon>Craniata</taxon>
        <taxon>Vertebrata</taxon>
        <taxon>Euteleostomi</taxon>
        <taxon>Actinopterygii</taxon>
        <taxon>Neopterygii</taxon>
        <taxon>Teleostei</taxon>
        <taxon>Neoteleostei</taxon>
        <taxon>Acanthomorphata</taxon>
        <taxon>Ovalentaria</taxon>
        <taxon>Atherinomorphae</taxon>
        <taxon>Cyprinodontiformes</taxon>
        <taxon>Goodeidae</taxon>
        <taxon>Characodon</taxon>
    </lineage>
</organism>
<gene>
    <name evidence="1" type="ORF">CHARACLAT_011833</name>
</gene>
<dbReference type="EMBL" id="JAHUTJ010074578">
    <property type="protein sequence ID" value="MED6293574.1"/>
    <property type="molecule type" value="Genomic_DNA"/>
</dbReference>
<accession>A0ABU7F4S9</accession>
<evidence type="ECO:0000313" key="2">
    <source>
        <dbReference type="Proteomes" id="UP001352852"/>
    </source>
</evidence>
<keyword evidence="2" id="KW-1185">Reference proteome</keyword>
<protein>
    <submittedName>
        <fullName evidence="1">Uncharacterized protein</fullName>
    </submittedName>
</protein>
<reference evidence="1 2" key="1">
    <citation type="submission" date="2021-06" db="EMBL/GenBank/DDBJ databases">
        <authorList>
            <person name="Palmer J.M."/>
        </authorList>
    </citation>
    <scope>NUCLEOTIDE SEQUENCE [LARGE SCALE GENOMIC DNA]</scope>
    <source>
        <strain evidence="1 2">CL_MEX2019</strain>
        <tissue evidence="1">Muscle</tissue>
    </source>
</reference>